<dbReference type="EMBL" id="UYJE01007682">
    <property type="protein sequence ID" value="VDI57026.1"/>
    <property type="molecule type" value="Genomic_DNA"/>
</dbReference>
<reference evidence="2" key="1">
    <citation type="submission" date="2018-11" db="EMBL/GenBank/DDBJ databases">
        <authorList>
            <person name="Alioto T."/>
            <person name="Alioto T."/>
        </authorList>
    </citation>
    <scope>NUCLEOTIDE SEQUENCE</scope>
</reference>
<dbReference type="Gene3D" id="2.120.10.30">
    <property type="entry name" value="TolB, C-terminal domain"/>
    <property type="match status" value="1"/>
</dbReference>
<dbReference type="Pfam" id="PF16472">
    <property type="entry name" value="DUF5050"/>
    <property type="match status" value="1"/>
</dbReference>
<organism evidence="2 3">
    <name type="scientific">Mytilus galloprovincialis</name>
    <name type="common">Mediterranean mussel</name>
    <dbReference type="NCBI Taxonomy" id="29158"/>
    <lineage>
        <taxon>Eukaryota</taxon>
        <taxon>Metazoa</taxon>
        <taxon>Spiralia</taxon>
        <taxon>Lophotrochozoa</taxon>
        <taxon>Mollusca</taxon>
        <taxon>Bivalvia</taxon>
        <taxon>Autobranchia</taxon>
        <taxon>Pteriomorphia</taxon>
        <taxon>Mytilida</taxon>
        <taxon>Mytiloidea</taxon>
        <taxon>Mytilidae</taxon>
        <taxon>Mytilinae</taxon>
        <taxon>Mytilus</taxon>
    </lineage>
</organism>
<dbReference type="PANTHER" id="PTHR46513">
    <property type="entry name" value="VITELLOGENIN RECEPTOR-LIKE PROTEIN-RELATED-RELATED"/>
    <property type="match status" value="1"/>
</dbReference>
<accession>A0A8B6G0K7</accession>
<proteinExistence type="predicted"/>
<evidence type="ECO:0000313" key="2">
    <source>
        <dbReference type="EMBL" id="VDI57026.1"/>
    </source>
</evidence>
<dbReference type="AlphaFoldDB" id="A0A8B6G0K7"/>
<dbReference type="GO" id="GO:0042813">
    <property type="term" value="F:Wnt receptor activity"/>
    <property type="evidence" value="ECO:0007669"/>
    <property type="project" value="TreeGrafter"/>
</dbReference>
<dbReference type="InterPro" id="IPR050778">
    <property type="entry name" value="Cueball_EGF_LRP_Nidogen"/>
</dbReference>
<evidence type="ECO:0000313" key="3">
    <source>
        <dbReference type="Proteomes" id="UP000596742"/>
    </source>
</evidence>
<dbReference type="Proteomes" id="UP000596742">
    <property type="component" value="Unassembled WGS sequence"/>
</dbReference>
<dbReference type="OrthoDB" id="5958943at2759"/>
<dbReference type="SMART" id="SM00135">
    <property type="entry name" value="LY"/>
    <property type="match status" value="3"/>
</dbReference>
<protein>
    <recommendedName>
        <fullName evidence="1">Prolow-density lipoprotein receptor-related protein 1-like beta-propeller domain-containing protein</fullName>
    </recommendedName>
</protein>
<dbReference type="InterPro" id="IPR011042">
    <property type="entry name" value="6-blade_b-propeller_TolB-like"/>
</dbReference>
<sequence>MATGLPVANCVKFSHSVNKQYLEVIYDLNIIGIEKKLLFSTQRYVKEIDLNSGVVKVLIETGSLAYSLTYDYDEKYLYIPRTQGDIIRIPYPNNLSGQFETVVSANSPVGTAFDSVNRHLYWTEDETGKIMRCNSDGTNRITIFNETQPGGLSIDIENRWMYYGQDLNNGKVYRLTFDGTEKRLIYNQSSYVFGIQVDVFGKRLYWIDHVSGDLKSAWYNGSDVKTVVSPYSGSYWGLVTNNESFFYSNHYSLLKMRKGLWQNTTVVYRDTELIYGVLLYKQEGENIHMREKISIK</sequence>
<dbReference type="InterPro" id="IPR032485">
    <property type="entry name" value="LRP1-like_beta_prop"/>
</dbReference>
<dbReference type="PANTHER" id="PTHR46513:SF13">
    <property type="entry name" value="EGF-LIKE DOMAIN-CONTAINING PROTEIN"/>
    <property type="match status" value="1"/>
</dbReference>
<dbReference type="InterPro" id="IPR000033">
    <property type="entry name" value="LDLR_classB_rpt"/>
</dbReference>
<evidence type="ECO:0000259" key="1">
    <source>
        <dbReference type="Pfam" id="PF16472"/>
    </source>
</evidence>
<gene>
    <name evidence="2" type="ORF">MGAL_10B023388</name>
</gene>
<dbReference type="GO" id="GO:0005886">
    <property type="term" value="C:plasma membrane"/>
    <property type="evidence" value="ECO:0007669"/>
    <property type="project" value="TreeGrafter"/>
</dbReference>
<comment type="caution">
    <text evidence="2">The sequence shown here is derived from an EMBL/GenBank/DDBJ whole genome shotgun (WGS) entry which is preliminary data.</text>
</comment>
<keyword evidence="3" id="KW-1185">Reference proteome</keyword>
<dbReference type="GO" id="GO:0017147">
    <property type="term" value="F:Wnt-protein binding"/>
    <property type="evidence" value="ECO:0007669"/>
    <property type="project" value="TreeGrafter"/>
</dbReference>
<dbReference type="GO" id="GO:0060070">
    <property type="term" value="P:canonical Wnt signaling pathway"/>
    <property type="evidence" value="ECO:0007669"/>
    <property type="project" value="TreeGrafter"/>
</dbReference>
<name>A0A8B6G0K7_MYTGA</name>
<dbReference type="SUPFAM" id="SSF63825">
    <property type="entry name" value="YWTD domain"/>
    <property type="match status" value="1"/>
</dbReference>
<feature type="domain" description="Prolow-density lipoprotein receptor-related protein 1-like beta-propeller" evidence="1">
    <location>
        <begin position="116"/>
        <end position="267"/>
    </location>
</feature>